<dbReference type="SMART" id="SM00327">
    <property type="entry name" value="VWA"/>
    <property type="match status" value="1"/>
</dbReference>
<feature type="transmembrane region" description="Helical" evidence="12">
    <location>
        <begin position="69"/>
        <end position="89"/>
    </location>
</feature>
<dbReference type="CDD" id="cd01452">
    <property type="entry name" value="VWA_26S_proteasome_subunit"/>
    <property type="match status" value="1"/>
</dbReference>
<dbReference type="AlphaFoldDB" id="A0A6A1V558"/>
<organism evidence="14 15">
    <name type="scientific">Morella rubra</name>
    <name type="common">Chinese bayberry</name>
    <dbReference type="NCBI Taxonomy" id="262757"/>
    <lineage>
        <taxon>Eukaryota</taxon>
        <taxon>Viridiplantae</taxon>
        <taxon>Streptophyta</taxon>
        <taxon>Embryophyta</taxon>
        <taxon>Tracheophyta</taxon>
        <taxon>Spermatophyta</taxon>
        <taxon>Magnoliopsida</taxon>
        <taxon>eudicotyledons</taxon>
        <taxon>Gunneridae</taxon>
        <taxon>Pentapetalae</taxon>
        <taxon>rosids</taxon>
        <taxon>fabids</taxon>
        <taxon>Fagales</taxon>
        <taxon>Myricaceae</taxon>
        <taxon>Morella</taxon>
    </lineage>
</organism>
<keyword evidence="5" id="KW-0677">Repeat</keyword>
<feature type="transmembrane region" description="Helical" evidence="12">
    <location>
        <begin position="447"/>
        <end position="474"/>
    </location>
</feature>
<dbReference type="FunFam" id="1.10.287.3990:FF:000004">
    <property type="entry name" value="26S proteasome regulatory subunit N10"/>
    <property type="match status" value="1"/>
</dbReference>
<dbReference type="GO" id="GO:0022857">
    <property type="term" value="F:transmembrane transporter activity"/>
    <property type="evidence" value="ECO:0007669"/>
    <property type="project" value="InterPro"/>
</dbReference>
<dbReference type="PROSITE" id="PS50234">
    <property type="entry name" value="VWFA"/>
    <property type="match status" value="1"/>
</dbReference>
<dbReference type="GO" id="GO:0016020">
    <property type="term" value="C:membrane"/>
    <property type="evidence" value="ECO:0007669"/>
    <property type="project" value="UniProtKB-SubCell"/>
</dbReference>
<evidence type="ECO:0000256" key="8">
    <source>
        <dbReference type="ARBA" id="ARBA00023136"/>
    </source>
</evidence>
<dbReference type="PANTHER" id="PTHR10223">
    <property type="entry name" value="26S PROTEASOME NON-ATPASE REGULATORY SUBUNIT 4"/>
    <property type="match status" value="1"/>
</dbReference>
<feature type="compositionally biased region" description="Basic and acidic residues" evidence="11">
    <location>
        <begin position="773"/>
        <end position="783"/>
    </location>
</feature>
<feature type="transmembrane region" description="Helical" evidence="12">
    <location>
        <begin position="167"/>
        <end position="188"/>
    </location>
</feature>
<comment type="similarity">
    <text evidence="2">Belongs to the proteasome subunit S5A family.</text>
</comment>
<feature type="domain" description="VWFA" evidence="13">
    <location>
        <begin position="523"/>
        <end position="707"/>
    </location>
</feature>
<evidence type="ECO:0000256" key="4">
    <source>
        <dbReference type="ARBA" id="ARBA00022692"/>
    </source>
</evidence>
<protein>
    <recommendedName>
        <fullName evidence="10">26S proteasome non-ATPase regulatory subunit 4 homolog</fullName>
    </recommendedName>
    <alternativeName>
        <fullName evidence="9">26S proteasome regulatory subunit RPN10</fullName>
    </alternativeName>
</protein>
<feature type="region of interest" description="Disordered" evidence="11">
    <location>
        <begin position="898"/>
        <end position="917"/>
    </location>
</feature>
<dbReference type="InterPro" id="IPR049590">
    <property type="entry name" value="PSMD4_RAZUL-like"/>
</dbReference>
<feature type="transmembrane region" description="Helical" evidence="12">
    <location>
        <begin position="138"/>
        <end position="160"/>
    </location>
</feature>
<accession>A0A6A1V558</accession>
<evidence type="ECO:0000256" key="11">
    <source>
        <dbReference type="SAM" id="MobiDB-lite"/>
    </source>
</evidence>
<dbReference type="Gene3D" id="3.40.50.410">
    <property type="entry name" value="von Willebrand factor, type A domain"/>
    <property type="match status" value="1"/>
</dbReference>
<proteinExistence type="inferred from homology"/>
<feature type="transmembrane region" description="Helical" evidence="12">
    <location>
        <begin position="248"/>
        <end position="274"/>
    </location>
</feature>
<comment type="subcellular location">
    <subcellularLocation>
        <location evidence="1">Membrane</location>
        <topology evidence="1">Multi-pass membrane protein</topology>
    </subcellularLocation>
</comment>
<dbReference type="Pfam" id="PF04515">
    <property type="entry name" value="Choline_transpo"/>
    <property type="match status" value="1"/>
</dbReference>
<dbReference type="GO" id="GO:0008540">
    <property type="term" value="C:proteasome regulatory particle, base subcomplex"/>
    <property type="evidence" value="ECO:0007669"/>
    <property type="project" value="TreeGrafter"/>
</dbReference>
<evidence type="ECO:0000256" key="2">
    <source>
        <dbReference type="ARBA" id="ARBA00005574"/>
    </source>
</evidence>
<keyword evidence="15" id="KW-1185">Reference proteome</keyword>
<keyword evidence="8 12" id="KW-0472">Membrane</keyword>
<dbReference type="GO" id="GO:0043161">
    <property type="term" value="P:proteasome-mediated ubiquitin-dependent protein catabolic process"/>
    <property type="evidence" value="ECO:0007669"/>
    <property type="project" value="TreeGrafter"/>
</dbReference>
<feature type="region of interest" description="Disordered" evidence="11">
    <location>
        <begin position="757"/>
        <end position="805"/>
    </location>
</feature>
<dbReference type="OrthoDB" id="1731724at2759"/>
<evidence type="ECO:0000256" key="6">
    <source>
        <dbReference type="ARBA" id="ARBA00022942"/>
    </source>
</evidence>
<feature type="compositionally biased region" description="Low complexity" evidence="11">
    <location>
        <begin position="12"/>
        <end position="28"/>
    </location>
</feature>
<dbReference type="Pfam" id="PF13519">
    <property type="entry name" value="VWA_2"/>
    <property type="match status" value="1"/>
</dbReference>
<dbReference type="GO" id="GO:0005829">
    <property type="term" value="C:cytosol"/>
    <property type="evidence" value="ECO:0007669"/>
    <property type="project" value="TreeGrafter"/>
</dbReference>
<evidence type="ECO:0000256" key="12">
    <source>
        <dbReference type="SAM" id="Phobius"/>
    </source>
</evidence>
<dbReference type="CDD" id="cd22297">
    <property type="entry name" value="PSMD4_RAZUL"/>
    <property type="match status" value="1"/>
</dbReference>
<dbReference type="InterPro" id="IPR027040">
    <property type="entry name" value="PSMD4"/>
</dbReference>
<feature type="compositionally biased region" description="Basic and acidic residues" evidence="11">
    <location>
        <begin position="757"/>
        <end position="766"/>
    </location>
</feature>
<evidence type="ECO:0000259" key="13">
    <source>
        <dbReference type="PROSITE" id="PS50234"/>
    </source>
</evidence>
<dbReference type="Proteomes" id="UP000516437">
    <property type="component" value="Chromosome 7"/>
</dbReference>
<feature type="region of interest" description="Disordered" evidence="11">
    <location>
        <begin position="1"/>
        <end position="48"/>
    </location>
</feature>
<dbReference type="PROSITE" id="PS50330">
    <property type="entry name" value="UIM"/>
    <property type="match status" value="2"/>
</dbReference>
<dbReference type="Gene3D" id="1.10.287.3990">
    <property type="match status" value="1"/>
</dbReference>
<evidence type="ECO:0000256" key="1">
    <source>
        <dbReference type="ARBA" id="ARBA00004141"/>
    </source>
</evidence>
<reference evidence="14 15" key="1">
    <citation type="journal article" date="2019" name="Plant Biotechnol. J.">
        <title>The red bayberry genome and genetic basis of sex determination.</title>
        <authorList>
            <person name="Jia H.M."/>
            <person name="Jia H.J."/>
            <person name="Cai Q.L."/>
            <person name="Wang Y."/>
            <person name="Zhao H.B."/>
            <person name="Yang W.F."/>
            <person name="Wang G.Y."/>
            <person name="Li Y.H."/>
            <person name="Zhan D.L."/>
            <person name="Shen Y.T."/>
            <person name="Niu Q.F."/>
            <person name="Chang L."/>
            <person name="Qiu J."/>
            <person name="Zhao L."/>
            <person name="Xie H.B."/>
            <person name="Fu W.Y."/>
            <person name="Jin J."/>
            <person name="Li X.W."/>
            <person name="Jiao Y."/>
            <person name="Zhou C.C."/>
            <person name="Tu T."/>
            <person name="Chai C.Y."/>
            <person name="Gao J.L."/>
            <person name="Fan L.J."/>
            <person name="van de Weg E."/>
            <person name="Wang J.Y."/>
            <person name="Gao Z.S."/>
        </authorList>
    </citation>
    <scope>NUCLEOTIDE SEQUENCE [LARGE SCALE GENOMIC DNA]</scope>
    <source>
        <tissue evidence="14">Leaves</tissue>
    </source>
</reference>
<comment type="caution">
    <text evidence="14">The sequence shown here is derived from an EMBL/GenBank/DDBJ whole genome shotgun (WGS) entry which is preliminary data.</text>
</comment>
<evidence type="ECO:0000256" key="9">
    <source>
        <dbReference type="ARBA" id="ARBA00044341"/>
    </source>
</evidence>
<keyword evidence="6" id="KW-0647">Proteasome</keyword>
<feature type="transmembrane region" description="Helical" evidence="12">
    <location>
        <begin position="303"/>
        <end position="331"/>
    </location>
</feature>
<name>A0A6A1V558_9ROSI</name>
<evidence type="ECO:0000313" key="14">
    <source>
        <dbReference type="EMBL" id="KAB1207505.1"/>
    </source>
</evidence>
<dbReference type="InterPro" id="IPR002035">
    <property type="entry name" value="VWF_A"/>
</dbReference>
<keyword evidence="4 12" id="KW-0812">Transmembrane</keyword>
<gene>
    <name evidence="14" type="ORF">CJ030_MR7G000700</name>
</gene>
<feature type="compositionally biased region" description="Polar residues" evidence="11">
    <location>
        <begin position="784"/>
        <end position="795"/>
    </location>
</feature>
<feature type="transmembrane region" description="Helical" evidence="12">
    <location>
        <begin position="203"/>
        <end position="227"/>
    </location>
</feature>
<feature type="transmembrane region" description="Helical" evidence="12">
    <location>
        <begin position="481"/>
        <end position="503"/>
    </location>
</feature>
<evidence type="ECO:0000256" key="7">
    <source>
        <dbReference type="ARBA" id="ARBA00022989"/>
    </source>
</evidence>
<evidence type="ECO:0000313" key="15">
    <source>
        <dbReference type="Proteomes" id="UP000516437"/>
    </source>
</evidence>
<evidence type="ECO:0000256" key="3">
    <source>
        <dbReference type="ARBA" id="ARBA00007168"/>
    </source>
</evidence>
<dbReference type="Pfam" id="PF02809">
    <property type="entry name" value="UIM"/>
    <property type="match status" value="3"/>
</dbReference>
<evidence type="ECO:0000256" key="10">
    <source>
        <dbReference type="ARBA" id="ARBA00071116"/>
    </source>
</evidence>
<sequence>MGSTEEPNKPVSLYDDSSSSSPSHPLLSKAHFPSPPPLDDPPAEPDSDPSQYLQISYNYGPRPLRDLPFLLLFLLFVLCTFAFGIFSLFNRNTYYSSLSSFSYDSNSSSCVEDSLSEVPPTNWVRFYSVYSSSILDSVIWTLVVTFILSIPICLLLLLLLKHYTKQIVYVSLPFFVIVPIFFNVYWFVACTVSSSCSDAFPLVYRIIVLIFVFLVIGVVVWIFVVNWHRVELTIRIIGVASEALSKNLGLFGVLPCLTLGLVVYYVPIVVFLVYARQNGTIAAKETDGEYTCVWKQDGWVPAYFALAILTMLWSAAAMVEAQVFVIGGTIAQWYFSKENGTPKRSIRSSLRNAFGPSSGTICLSGLLICVVRVVRAAVDTARQEDAPGIVRLMLRCCVNAFLAAIDFLNKFTINFVAITGEAYCTSARMTYELLKRNLLSAVFVETISIRLLVGIVFVLSAIYTIAVCAILLSVSELGVNSYFVAALAWVLLIAVLGFFVHLLENVIDTVYICYAIDRDRGEATMICIDNSEWMRNGDYSPCRFQAQSDAVNLICGAKTQSNPENTVGILTMAGKGVRVLATPTSDLGKILACLHGLEMGGEINIAAAIQVAQLALKHRQNKHQQQRIIVFAGSPVKYDKKVLEMIGKKLKKNSVALDIVDFGEEDDGKPEKLEALLAAVNNNDSSHIVHVPPGPNALSDVLISTPVFIGDGEVRSGFAAMAAAGDASGFDFGIDPNVDPELALALRVSLEEERARQETAAKRAAEEASGQGKGEEPSSKTEDTTLAQPANTTALEENRKAPDEMDVENPLLEQALAMSMNISASGHSLGDAEMTESTTEDKELALALEMSMKESAIDVSTPSLVSKALEDEAFVSSIVASLPGVDPNDPSVQEMLASLRSQSEQKKNGDEPPNEDK</sequence>
<dbReference type="SMART" id="SM00726">
    <property type="entry name" value="UIM"/>
    <property type="match status" value="3"/>
</dbReference>
<keyword evidence="7 12" id="KW-1133">Transmembrane helix</keyword>
<feature type="compositionally biased region" description="Basic and acidic residues" evidence="11">
    <location>
        <begin position="903"/>
        <end position="917"/>
    </location>
</feature>
<comment type="similarity">
    <text evidence="3">Belongs to the CTL (choline transporter-like) family.</text>
</comment>
<dbReference type="PANTHER" id="PTHR10223:SF0">
    <property type="entry name" value="26S PROTEASOME NON-ATPASE REGULATORY SUBUNIT 4"/>
    <property type="match status" value="1"/>
</dbReference>
<dbReference type="EMBL" id="RXIC02000025">
    <property type="protein sequence ID" value="KAB1207505.1"/>
    <property type="molecule type" value="Genomic_DNA"/>
</dbReference>
<dbReference type="FunFam" id="3.40.50.410:FF:000005">
    <property type="entry name" value="26S proteasome non-ATPase regulatory subunit 4"/>
    <property type="match status" value="1"/>
</dbReference>
<dbReference type="GO" id="GO:0031593">
    <property type="term" value="F:polyubiquitin modification-dependent protein binding"/>
    <property type="evidence" value="ECO:0007669"/>
    <property type="project" value="TreeGrafter"/>
</dbReference>
<dbReference type="InterPro" id="IPR007603">
    <property type="entry name" value="Choline_transptr-like"/>
</dbReference>
<dbReference type="InterPro" id="IPR036465">
    <property type="entry name" value="vWFA_dom_sf"/>
</dbReference>
<evidence type="ECO:0000256" key="5">
    <source>
        <dbReference type="ARBA" id="ARBA00022737"/>
    </source>
</evidence>
<dbReference type="InterPro" id="IPR003903">
    <property type="entry name" value="UIM_dom"/>
</dbReference>
<dbReference type="GO" id="GO:0005634">
    <property type="term" value="C:nucleus"/>
    <property type="evidence" value="ECO:0007669"/>
    <property type="project" value="TreeGrafter"/>
</dbReference>
<dbReference type="SUPFAM" id="SSF53300">
    <property type="entry name" value="vWA-like"/>
    <property type="match status" value="1"/>
</dbReference>